<feature type="region of interest" description="Disordered" evidence="1">
    <location>
        <begin position="428"/>
        <end position="450"/>
    </location>
</feature>
<sequence length="450" mass="50064">MVAESATGSAATTEKKAKANPSEKGVMEFEFCEVCRRNHDQGRRHKYLPAHARALATLLAGFHRKLSNLRFFLRNPSPLRPEHAALNCLWCVFCSCDLREDGSTFAFCNAINHLASSEHLRNLNDFLRKHGGGMNRVDSFRVSEVDFLKWEKGCETLNDAAFSYCDRSIGPSPGSSKDIQHTLTSSYMENFEENSINSLIPKISHSVLPLQSLTNENYKEHYPEISGFPIGGSIRCAATSSSMGMEGHVGLNGTGVFGSVSRQLSDRQSTSHVSNVKSLIGWFPSNATDPRIGSSGDSNQVCQANVHTGAPPPWLEIEEKDMNVTNKAPYMNGLSVSSCNIKKSRKLNPKRVGAAWAEKRRAELDLEKRGEIVPKICDANWLPNFGRVWQAGTRKESRKEFEMEKRKFSDTESHTQFSSMIQPYISKRMRIGSSEDGGDNAHVKENSNPL</sequence>
<protein>
    <submittedName>
        <fullName evidence="2">TITAN-like protein</fullName>
    </submittedName>
</protein>
<gene>
    <name evidence="2" type="ORF">Cni_G03190</name>
</gene>
<proteinExistence type="predicted"/>
<evidence type="ECO:0000313" key="3">
    <source>
        <dbReference type="Proteomes" id="UP001327560"/>
    </source>
</evidence>
<dbReference type="EMBL" id="CP136890">
    <property type="protein sequence ID" value="WOK94488.1"/>
    <property type="molecule type" value="Genomic_DNA"/>
</dbReference>
<keyword evidence="3" id="KW-1185">Reference proteome</keyword>
<dbReference type="Proteomes" id="UP001327560">
    <property type="component" value="Chromosome 1"/>
</dbReference>
<name>A0AAQ3JQR4_9LILI</name>
<feature type="compositionally biased region" description="Basic and acidic residues" evidence="1">
    <location>
        <begin position="439"/>
        <end position="450"/>
    </location>
</feature>
<dbReference type="Pfam" id="PF14968">
    <property type="entry name" value="CCDC84"/>
    <property type="match status" value="1"/>
</dbReference>
<evidence type="ECO:0000256" key="1">
    <source>
        <dbReference type="SAM" id="MobiDB-lite"/>
    </source>
</evidence>
<dbReference type="AlphaFoldDB" id="A0AAQ3JQR4"/>
<dbReference type="PANTHER" id="PTHR31198">
    <property type="entry name" value="COILED-COIL DOMAIN-CONTAINING PROTEIN 84"/>
    <property type="match status" value="1"/>
</dbReference>
<reference evidence="2 3" key="1">
    <citation type="submission" date="2023-10" db="EMBL/GenBank/DDBJ databases">
        <title>Chromosome-scale genome assembly provides insights into flower coloration mechanisms of Canna indica.</title>
        <authorList>
            <person name="Li C."/>
        </authorList>
    </citation>
    <scope>NUCLEOTIDE SEQUENCE [LARGE SCALE GENOMIC DNA]</scope>
    <source>
        <tissue evidence="2">Flower</tissue>
    </source>
</reference>
<evidence type="ECO:0000313" key="2">
    <source>
        <dbReference type="EMBL" id="WOK94488.1"/>
    </source>
</evidence>
<organism evidence="2 3">
    <name type="scientific">Canna indica</name>
    <name type="common">Indian-shot</name>
    <dbReference type="NCBI Taxonomy" id="4628"/>
    <lineage>
        <taxon>Eukaryota</taxon>
        <taxon>Viridiplantae</taxon>
        <taxon>Streptophyta</taxon>
        <taxon>Embryophyta</taxon>
        <taxon>Tracheophyta</taxon>
        <taxon>Spermatophyta</taxon>
        <taxon>Magnoliopsida</taxon>
        <taxon>Liliopsida</taxon>
        <taxon>Zingiberales</taxon>
        <taxon>Cannaceae</taxon>
        <taxon>Canna</taxon>
    </lineage>
</organism>
<accession>A0AAQ3JQR4</accession>
<dbReference type="PANTHER" id="PTHR31198:SF1">
    <property type="entry name" value="CENTROSOMAL AT-AC SPLICING FACTOR"/>
    <property type="match status" value="1"/>
</dbReference>
<dbReference type="InterPro" id="IPR028015">
    <property type="entry name" value="CCDC84-like"/>
</dbReference>